<reference evidence="1 2" key="1">
    <citation type="submission" date="2019-12" db="EMBL/GenBank/DDBJ databases">
        <authorList>
            <person name="Alioto T."/>
            <person name="Alioto T."/>
            <person name="Gomez Garrido J."/>
        </authorList>
    </citation>
    <scope>NUCLEOTIDE SEQUENCE [LARGE SCALE GENOMIC DNA]</scope>
</reference>
<keyword evidence="2" id="KW-1185">Reference proteome</keyword>
<evidence type="ECO:0000313" key="1">
    <source>
        <dbReference type="EMBL" id="CAA2987784.1"/>
    </source>
</evidence>
<organism evidence="1 2">
    <name type="scientific">Olea europaea subsp. europaea</name>
    <dbReference type="NCBI Taxonomy" id="158383"/>
    <lineage>
        <taxon>Eukaryota</taxon>
        <taxon>Viridiplantae</taxon>
        <taxon>Streptophyta</taxon>
        <taxon>Embryophyta</taxon>
        <taxon>Tracheophyta</taxon>
        <taxon>Spermatophyta</taxon>
        <taxon>Magnoliopsida</taxon>
        <taxon>eudicotyledons</taxon>
        <taxon>Gunneridae</taxon>
        <taxon>Pentapetalae</taxon>
        <taxon>asterids</taxon>
        <taxon>lamiids</taxon>
        <taxon>Lamiales</taxon>
        <taxon>Oleaceae</taxon>
        <taxon>Oleeae</taxon>
        <taxon>Olea</taxon>
    </lineage>
</organism>
<dbReference type="Proteomes" id="UP000594638">
    <property type="component" value="Unassembled WGS sequence"/>
</dbReference>
<dbReference type="EMBL" id="CACTIH010003947">
    <property type="protein sequence ID" value="CAA2987784.1"/>
    <property type="molecule type" value="Genomic_DNA"/>
</dbReference>
<accession>A0A8S0S678</accession>
<dbReference type="Gramene" id="OE9A102441T1">
    <property type="protein sequence ID" value="OE9A102441C1"/>
    <property type="gene ID" value="OE9A102441"/>
</dbReference>
<evidence type="ECO:0000313" key="2">
    <source>
        <dbReference type="Proteomes" id="UP000594638"/>
    </source>
</evidence>
<name>A0A8S0S678_OLEEU</name>
<comment type="caution">
    <text evidence="1">The sequence shown here is derived from an EMBL/GenBank/DDBJ whole genome shotgun (WGS) entry which is preliminary data.</text>
</comment>
<gene>
    <name evidence="1" type="ORF">OLEA9_A102441</name>
</gene>
<proteinExistence type="predicted"/>
<protein>
    <submittedName>
        <fullName evidence="1">Uncharacterized protein</fullName>
    </submittedName>
</protein>
<dbReference type="AlphaFoldDB" id="A0A8S0S678"/>
<sequence length="76" mass="8483">MPFHYMGDDCVEGVVVSENGVDCGMSRLFWERKGSMWQLGMKMKEEFPIFDCVEDTGVIGSGVTFDEEAYSPGTSE</sequence>